<accession>A0A2J6WIP6</accession>
<gene>
    <name evidence="2" type="ORF">C0187_05785</name>
</gene>
<comment type="function">
    <text evidence="1">Could be involved in insertion of integral membrane proteins into the membrane.</text>
</comment>
<dbReference type="GO" id="GO:0005886">
    <property type="term" value="C:plasma membrane"/>
    <property type="evidence" value="ECO:0007669"/>
    <property type="project" value="UniProtKB-SubCell"/>
</dbReference>
<keyword evidence="1" id="KW-1003">Cell membrane</keyword>
<reference evidence="2 3" key="1">
    <citation type="submission" date="2018-01" db="EMBL/GenBank/DDBJ databases">
        <title>Metagenomic assembled genomes from two thermal pools in the Uzon Caldera, Kamchatka, Russia.</title>
        <authorList>
            <person name="Wilkins L."/>
            <person name="Ettinger C."/>
        </authorList>
    </citation>
    <scope>NUCLEOTIDE SEQUENCE [LARGE SCALE GENOMIC DNA]</scope>
    <source>
        <strain evidence="2">ZAV-05</strain>
    </source>
</reference>
<keyword evidence="1" id="KW-0472">Membrane</keyword>
<dbReference type="AlphaFoldDB" id="A0A2J6WIP6"/>
<dbReference type="HAMAP" id="MF_00386">
    <property type="entry name" value="UPF0161_YidD"/>
    <property type="match status" value="1"/>
</dbReference>
<dbReference type="Proteomes" id="UP000242881">
    <property type="component" value="Unassembled WGS sequence"/>
</dbReference>
<protein>
    <recommendedName>
        <fullName evidence="1">Putative membrane protein insertion efficiency factor</fullName>
    </recommendedName>
</protein>
<comment type="caution">
    <text evidence="2">The sequence shown here is derived from an EMBL/GenBank/DDBJ whole genome shotgun (WGS) entry which is preliminary data.</text>
</comment>
<evidence type="ECO:0000313" key="2">
    <source>
        <dbReference type="EMBL" id="PMP70251.1"/>
    </source>
</evidence>
<comment type="similarity">
    <text evidence="1">Belongs to the UPF0161 family.</text>
</comment>
<dbReference type="SMART" id="SM01234">
    <property type="entry name" value="Haemolytic"/>
    <property type="match status" value="1"/>
</dbReference>
<evidence type="ECO:0000313" key="3">
    <source>
        <dbReference type="Proteomes" id="UP000242881"/>
    </source>
</evidence>
<dbReference type="Pfam" id="PF01809">
    <property type="entry name" value="YidD"/>
    <property type="match status" value="1"/>
</dbReference>
<dbReference type="EMBL" id="PNIN01000056">
    <property type="protein sequence ID" value="PMP70251.1"/>
    <property type="molecule type" value="Genomic_DNA"/>
</dbReference>
<evidence type="ECO:0000256" key="1">
    <source>
        <dbReference type="HAMAP-Rule" id="MF_00386"/>
    </source>
</evidence>
<name>A0A2J6WIP6_9BACT</name>
<organism evidence="2 3">
    <name type="scientific">Calditerrivibrio nitroreducens</name>
    <dbReference type="NCBI Taxonomy" id="477976"/>
    <lineage>
        <taxon>Bacteria</taxon>
        <taxon>Pseudomonadati</taxon>
        <taxon>Deferribacterota</taxon>
        <taxon>Deferribacteres</taxon>
        <taxon>Deferribacterales</taxon>
        <taxon>Calditerrivibrionaceae</taxon>
    </lineage>
</organism>
<dbReference type="PANTHER" id="PTHR33383:SF1">
    <property type="entry name" value="MEMBRANE PROTEIN INSERTION EFFICIENCY FACTOR-RELATED"/>
    <property type="match status" value="1"/>
</dbReference>
<comment type="subcellular location">
    <subcellularLocation>
        <location evidence="1">Cell membrane</location>
        <topology evidence="1">Peripheral membrane protein</topology>
        <orientation evidence="1">Cytoplasmic side</orientation>
    </subcellularLocation>
</comment>
<dbReference type="InterPro" id="IPR002696">
    <property type="entry name" value="Membr_insert_effic_factor_YidD"/>
</dbReference>
<sequence>MLKKLMIEMINFYQIAISPFLGNNCRFYPSCSAYAKEAIEKKGVFKGILLSIWRILRCNPFNKGGIDHVK</sequence>
<dbReference type="PANTHER" id="PTHR33383">
    <property type="entry name" value="MEMBRANE PROTEIN INSERTION EFFICIENCY FACTOR-RELATED"/>
    <property type="match status" value="1"/>
</dbReference>
<dbReference type="NCBIfam" id="TIGR00278">
    <property type="entry name" value="membrane protein insertion efficiency factor YidD"/>
    <property type="match status" value="1"/>
</dbReference>
<proteinExistence type="inferred from homology"/>